<reference evidence="1 2" key="1">
    <citation type="journal article" date="2015" name="G3 (Bethesda)">
        <title>Insights into Ongoing Evolution of the Hexachlorocyclohexane Catabolic Pathway from Comparative Genomics of Ten Sphingomonadaceae Strains.</title>
        <authorList>
            <person name="Pearce S.L."/>
            <person name="Oakeshott J.G."/>
            <person name="Pandey G."/>
        </authorList>
    </citation>
    <scope>NUCLEOTIDE SEQUENCE [LARGE SCALE GENOMIC DNA]</scope>
    <source>
        <strain evidence="1 2">LL02</strain>
    </source>
</reference>
<accession>A0A0J7XV27</accession>
<organism evidence="1 2">
    <name type="scientific">Novosphingobium barchaimii LL02</name>
    <dbReference type="NCBI Taxonomy" id="1114963"/>
    <lineage>
        <taxon>Bacteria</taxon>
        <taxon>Pseudomonadati</taxon>
        <taxon>Pseudomonadota</taxon>
        <taxon>Alphaproteobacteria</taxon>
        <taxon>Sphingomonadales</taxon>
        <taxon>Sphingomonadaceae</taxon>
        <taxon>Novosphingobium</taxon>
    </lineage>
</organism>
<evidence type="ECO:0000313" key="2">
    <source>
        <dbReference type="Proteomes" id="UP000052268"/>
    </source>
</evidence>
<keyword evidence="2" id="KW-1185">Reference proteome</keyword>
<comment type="caution">
    <text evidence="1">The sequence shown here is derived from an EMBL/GenBank/DDBJ whole genome shotgun (WGS) entry which is preliminary data.</text>
</comment>
<dbReference type="AlphaFoldDB" id="A0A0J7XV27"/>
<dbReference type="Proteomes" id="UP000052268">
    <property type="component" value="Unassembled WGS sequence"/>
</dbReference>
<sequence length="63" mass="7210">MRVSLRWFVIGHAPELQADPARVTWFHYILVATFVFKHPRNDIFVAIALVTALENMLCKVQAG</sequence>
<dbReference type="EMBL" id="JACU01000005">
    <property type="protein sequence ID" value="KMS55472.1"/>
    <property type="molecule type" value="Genomic_DNA"/>
</dbReference>
<evidence type="ECO:0000313" key="1">
    <source>
        <dbReference type="EMBL" id="KMS55472.1"/>
    </source>
</evidence>
<protein>
    <submittedName>
        <fullName evidence="1">Uncharacterized protein</fullName>
    </submittedName>
</protein>
<proteinExistence type="predicted"/>
<dbReference type="RefSeq" id="WP_059151687.1">
    <property type="nucleotide sequence ID" value="NZ_KQ130454.1"/>
</dbReference>
<name>A0A0J7XV27_9SPHN</name>
<gene>
    <name evidence="1" type="ORF">V474_18150</name>
</gene>
<dbReference type="PATRIC" id="fig|1114963.3.peg.2466"/>